<feature type="compositionally biased region" description="Basic and acidic residues" evidence="1">
    <location>
        <begin position="225"/>
        <end position="240"/>
    </location>
</feature>
<gene>
    <name evidence="2" type="ORF">V5799_018009</name>
</gene>
<proteinExistence type="predicted"/>
<organism evidence="2 3">
    <name type="scientific">Amblyomma americanum</name>
    <name type="common">Lone star tick</name>
    <dbReference type="NCBI Taxonomy" id="6943"/>
    <lineage>
        <taxon>Eukaryota</taxon>
        <taxon>Metazoa</taxon>
        <taxon>Ecdysozoa</taxon>
        <taxon>Arthropoda</taxon>
        <taxon>Chelicerata</taxon>
        <taxon>Arachnida</taxon>
        <taxon>Acari</taxon>
        <taxon>Parasitiformes</taxon>
        <taxon>Ixodida</taxon>
        <taxon>Ixodoidea</taxon>
        <taxon>Ixodidae</taxon>
        <taxon>Amblyomminae</taxon>
        <taxon>Amblyomma</taxon>
    </lineage>
</organism>
<dbReference type="AlphaFoldDB" id="A0AAQ4F0M4"/>
<evidence type="ECO:0000313" key="2">
    <source>
        <dbReference type="EMBL" id="KAK8780650.1"/>
    </source>
</evidence>
<evidence type="ECO:0000313" key="3">
    <source>
        <dbReference type="Proteomes" id="UP001321473"/>
    </source>
</evidence>
<protein>
    <submittedName>
        <fullName evidence="2">Uncharacterized protein</fullName>
    </submittedName>
</protein>
<dbReference type="Proteomes" id="UP001321473">
    <property type="component" value="Unassembled WGS sequence"/>
</dbReference>
<accession>A0AAQ4F0M4</accession>
<keyword evidence="3" id="KW-1185">Reference proteome</keyword>
<feature type="region of interest" description="Disordered" evidence="1">
    <location>
        <begin position="218"/>
        <end position="240"/>
    </location>
</feature>
<name>A0AAQ4F0M4_AMBAM</name>
<evidence type="ECO:0000256" key="1">
    <source>
        <dbReference type="SAM" id="MobiDB-lite"/>
    </source>
</evidence>
<feature type="non-terminal residue" evidence="2">
    <location>
        <position position="1"/>
    </location>
</feature>
<reference evidence="2 3" key="1">
    <citation type="journal article" date="2023" name="Arcadia Sci">
        <title>De novo assembly of a long-read Amblyomma americanum tick genome.</title>
        <authorList>
            <person name="Chou S."/>
            <person name="Poskanzer K.E."/>
            <person name="Rollins M."/>
            <person name="Thuy-Boun P.S."/>
        </authorList>
    </citation>
    <scope>NUCLEOTIDE SEQUENCE [LARGE SCALE GENOMIC DNA]</scope>
    <source>
        <strain evidence="2">F_SG_1</strain>
        <tissue evidence="2">Salivary glands</tissue>
    </source>
</reference>
<dbReference type="EMBL" id="JARKHS020008577">
    <property type="protein sequence ID" value="KAK8780650.1"/>
    <property type="molecule type" value="Genomic_DNA"/>
</dbReference>
<sequence>VFRGHSHSIDCQLSPRRCLLQPHGLQCQPCSLVLVATLNGAQTTSGGAVDHFYPPSSSAARPDSMFCLEAKARLHRLPSGTLQRQHACCKLKAVGHIRRTLVARQPQSREQDAPAGTRAPLTSESCPAPIPCPLRWERCPEGPSKGIHMPQAAVGPKKTTAATALSSMPKVFSGPGDHLQGCPVDEWRRVNHSSLTSPSADWLLVGPKKTTAGALSSMRPMLSGPRDHPQGHPVDEWRRC</sequence>
<feature type="region of interest" description="Disordered" evidence="1">
    <location>
        <begin position="104"/>
        <end position="124"/>
    </location>
</feature>
<comment type="caution">
    <text evidence="2">The sequence shown here is derived from an EMBL/GenBank/DDBJ whole genome shotgun (WGS) entry which is preliminary data.</text>
</comment>